<feature type="domain" description="Cytochrome c" evidence="5">
    <location>
        <begin position="3"/>
        <end position="111"/>
    </location>
</feature>
<dbReference type="InterPro" id="IPR009056">
    <property type="entry name" value="Cyt_c-like_dom"/>
</dbReference>
<gene>
    <name evidence="6" type="ORF">ENJ85_01910</name>
</gene>
<name>A0A7C5SPQ3_9DEIN</name>
<evidence type="ECO:0000256" key="2">
    <source>
        <dbReference type="ARBA" id="ARBA00022723"/>
    </source>
</evidence>
<reference evidence="6" key="1">
    <citation type="journal article" date="2020" name="mSystems">
        <title>Genome- and Community-Level Interaction Insights into Carbon Utilization and Element Cycling Functions of Hydrothermarchaeota in Hydrothermal Sediment.</title>
        <authorList>
            <person name="Zhou Z."/>
            <person name="Liu Y."/>
            <person name="Xu W."/>
            <person name="Pan J."/>
            <person name="Luo Z.H."/>
            <person name="Li M."/>
        </authorList>
    </citation>
    <scope>NUCLEOTIDE SEQUENCE [LARGE SCALE GENOMIC DNA]</scope>
    <source>
        <strain evidence="6">HyVt-523</strain>
    </source>
</reference>
<dbReference type="PANTHER" id="PTHR35008:SF4">
    <property type="entry name" value="BLL4482 PROTEIN"/>
    <property type="match status" value="1"/>
</dbReference>
<proteinExistence type="predicted"/>
<comment type="caution">
    <text evidence="6">The sequence shown here is derived from an EMBL/GenBank/DDBJ whole genome shotgun (WGS) entry which is preliminary data.</text>
</comment>
<evidence type="ECO:0000256" key="4">
    <source>
        <dbReference type="PROSITE-ProRule" id="PRU00433"/>
    </source>
</evidence>
<sequence>MKKSVWVGTLVFALGLAYAADAGFLYARYCQVCHREDGSGTPGTFPSLGGSVRKLATFERGREYLIAVTLFGLKGMLVQGPYTYERFMPGYAPLLDDAEVAALLNWIRERFGWTRPAPAPVRPFTPEEVARMRARALSPEQVHALLIEAEEILQTTPFRGAPPP</sequence>
<dbReference type="Gene3D" id="1.10.760.10">
    <property type="entry name" value="Cytochrome c-like domain"/>
    <property type="match status" value="1"/>
</dbReference>
<dbReference type="InterPro" id="IPR036909">
    <property type="entry name" value="Cyt_c-like_dom_sf"/>
</dbReference>
<keyword evidence="1 4" id="KW-0349">Heme</keyword>
<dbReference type="AlphaFoldDB" id="A0A7C5SPQ3"/>
<keyword evidence="3 4" id="KW-0408">Iron</keyword>
<evidence type="ECO:0000259" key="5">
    <source>
        <dbReference type="PROSITE" id="PS51007"/>
    </source>
</evidence>
<dbReference type="PANTHER" id="PTHR35008">
    <property type="entry name" value="BLL4482 PROTEIN-RELATED"/>
    <property type="match status" value="1"/>
</dbReference>
<accession>A0A7C5SPQ3</accession>
<evidence type="ECO:0000256" key="3">
    <source>
        <dbReference type="ARBA" id="ARBA00023004"/>
    </source>
</evidence>
<dbReference type="Pfam" id="PF00034">
    <property type="entry name" value="Cytochrom_C"/>
    <property type="match status" value="1"/>
</dbReference>
<dbReference type="GO" id="GO:0009055">
    <property type="term" value="F:electron transfer activity"/>
    <property type="evidence" value="ECO:0007669"/>
    <property type="project" value="InterPro"/>
</dbReference>
<evidence type="ECO:0000256" key="1">
    <source>
        <dbReference type="ARBA" id="ARBA00022617"/>
    </source>
</evidence>
<protein>
    <submittedName>
        <fullName evidence="6">Cytochrome c</fullName>
    </submittedName>
</protein>
<evidence type="ECO:0000313" key="6">
    <source>
        <dbReference type="EMBL" id="HHO57907.1"/>
    </source>
</evidence>
<dbReference type="SUPFAM" id="SSF46626">
    <property type="entry name" value="Cytochrome c"/>
    <property type="match status" value="1"/>
</dbReference>
<keyword evidence="2 4" id="KW-0479">Metal-binding</keyword>
<organism evidence="6">
    <name type="scientific">Oceanithermus profundus</name>
    <dbReference type="NCBI Taxonomy" id="187137"/>
    <lineage>
        <taxon>Bacteria</taxon>
        <taxon>Thermotogati</taxon>
        <taxon>Deinococcota</taxon>
        <taxon>Deinococci</taxon>
        <taxon>Thermales</taxon>
        <taxon>Thermaceae</taxon>
        <taxon>Oceanithermus</taxon>
    </lineage>
</organism>
<dbReference type="InterPro" id="IPR051459">
    <property type="entry name" value="Cytochrome_c-type_DH"/>
</dbReference>
<dbReference type="EMBL" id="DRNZ01000125">
    <property type="protein sequence ID" value="HHO57907.1"/>
    <property type="molecule type" value="Genomic_DNA"/>
</dbReference>
<dbReference type="GO" id="GO:0046872">
    <property type="term" value="F:metal ion binding"/>
    <property type="evidence" value="ECO:0007669"/>
    <property type="project" value="UniProtKB-KW"/>
</dbReference>
<dbReference type="Proteomes" id="UP000886105">
    <property type="component" value="Unassembled WGS sequence"/>
</dbReference>
<dbReference type="GO" id="GO:0020037">
    <property type="term" value="F:heme binding"/>
    <property type="evidence" value="ECO:0007669"/>
    <property type="project" value="InterPro"/>
</dbReference>
<dbReference type="PROSITE" id="PS51007">
    <property type="entry name" value="CYTC"/>
    <property type="match status" value="1"/>
</dbReference>